<evidence type="ECO:0000313" key="6">
    <source>
        <dbReference type="EMBL" id="SVA04759.1"/>
    </source>
</evidence>
<dbReference type="Pfam" id="PF00348">
    <property type="entry name" value="polyprenyl_synt"/>
    <property type="match status" value="1"/>
</dbReference>
<dbReference type="PANTHER" id="PTHR12001:SF85">
    <property type="entry name" value="SHORT CHAIN ISOPRENYL DIPHOSPHATE SYNTHASE"/>
    <property type="match status" value="1"/>
</dbReference>
<dbReference type="PROSITE" id="PS00444">
    <property type="entry name" value="POLYPRENYL_SYNTHASE_2"/>
    <property type="match status" value="1"/>
</dbReference>
<dbReference type="SFLD" id="SFLDG01017">
    <property type="entry name" value="Polyprenyl_Transferase_Like"/>
    <property type="match status" value="1"/>
</dbReference>
<evidence type="ECO:0000256" key="1">
    <source>
        <dbReference type="ARBA" id="ARBA00001946"/>
    </source>
</evidence>
<keyword evidence="5" id="KW-0460">Magnesium</keyword>
<dbReference type="InterPro" id="IPR033749">
    <property type="entry name" value="Polyprenyl_synt_CS"/>
</dbReference>
<gene>
    <name evidence="6" type="ORF">METZ01_LOCUS57613</name>
</gene>
<dbReference type="GO" id="GO:0008299">
    <property type="term" value="P:isoprenoid biosynthetic process"/>
    <property type="evidence" value="ECO:0007669"/>
    <property type="project" value="InterPro"/>
</dbReference>
<dbReference type="GO" id="GO:0004659">
    <property type="term" value="F:prenyltransferase activity"/>
    <property type="evidence" value="ECO:0007669"/>
    <property type="project" value="InterPro"/>
</dbReference>
<comment type="similarity">
    <text evidence="2">Belongs to the FPP/GGPP synthase family.</text>
</comment>
<dbReference type="GO" id="GO:0046872">
    <property type="term" value="F:metal ion binding"/>
    <property type="evidence" value="ECO:0007669"/>
    <property type="project" value="UniProtKB-KW"/>
</dbReference>
<evidence type="ECO:0000256" key="2">
    <source>
        <dbReference type="ARBA" id="ARBA00006706"/>
    </source>
</evidence>
<dbReference type="CDD" id="cd00685">
    <property type="entry name" value="Trans_IPPS_HT"/>
    <property type="match status" value="1"/>
</dbReference>
<evidence type="ECO:0000256" key="3">
    <source>
        <dbReference type="ARBA" id="ARBA00022679"/>
    </source>
</evidence>
<dbReference type="Gene3D" id="1.10.600.10">
    <property type="entry name" value="Farnesyl Diphosphate Synthase"/>
    <property type="match status" value="1"/>
</dbReference>
<dbReference type="SUPFAM" id="SSF48576">
    <property type="entry name" value="Terpenoid synthases"/>
    <property type="match status" value="1"/>
</dbReference>
<protein>
    <recommendedName>
        <fullName evidence="7">Polyprenyl synthetase</fullName>
    </recommendedName>
</protein>
<dbReference type="PROSITE" id="PS00723">
    <property type="entry name" value="POLYPRENYL_SYNTHASE_1"/>
    <property type="match status" value="1"/>
</dbReference>
<evidence type="ECO:0000256" key="4">
    <source>
        <dbReference type="ARBA" id="ARBA00022723"/>
    </source>
</evidence>
<keyword evidence="4" id="KW-0479">Metal-binding</keyword>
<dbReference type="PANTHER" id="PTHR12001">
    <property type="entry name" value="GERANYLGERANYL PYROPHOSPHATE SYNTHASE"/>
    <property type="match status" value="1"/>
</dbReference>
<dbReference type="EMBL" id="UINC01003261">
    <property type="protein sequence ID" value="SVA04759.1"/>
    <property type="molecule type" value="Genomic_DNA"/>
</dbReference>
<evidence type="ECO:0000256" key="5">
    <source>
        <dbReference type="ARBA" id="ARBA00022842"/>
    </source>
</evidence>
<dbReference type="InterPro" id="IPR008949">
    <property type="entry name" value="Isoprenoid_synthase_dom_sf"/>
</dbReference>
<sequence>MGLIIEYNEMIKKGLNEISFNDGSDSLYDTVKYFLDIGGKRVRPLLTLMSCSSFECEPKFALNAALSVELFHNFTLIHDDIMDSATTRRGKETINKKWGNNSAILSGDVMLIMAYELLENYDNNTYTHLNKLLNKSAKEVCEGQQMDMDFESKSNVSFDQYIKMVSCKTAVLLGCALKMGAIVANASIEDQENIYQFGINLGLAFQLRDDYLDTFGEENIVGKKIGGDIIKNKKTVLYHMAIINSNEAQKKDITELYNLKDLYNKNKIAKTTLLFKETKADISSLELVDQYNKKAIDSLNNLNINQNFKNEFIAFANNLMKRDL</sequence>
<proteinExistence type="inferred from homology"/>
<comment type="cofactor">
    <cofactor evidence="1">
        <name>Mg(2+)</name>
        <dbReference type="ChEBI" id="CHEBI:18420"/>
    </cofactor>
</comment>
<dbReference type="InterPro" id="IPR000092">
    <property type="entry name" value="Polyprenyl_synt"/>
</dbReference>
<dbReference type="AlphaFoldDB" id="A0A381SMT0"/>
<organism evidence="6">
    <name type="scientific">marine metagenome</name>
    <dbReference type="NCBI Taxonomy" id="408172"/>
    <lineage>
        <taxon>unclassified sequences</taxon>
        <taxon>metagenomes</taxon>
        <taxon>ecological metagenomes</taxon>
    </lineage>
</organism>
<reference evidence="6" key="1">
    <citation type="submission" date="2018-05" db="EMBL/GenBank/DDBJ databases">
        <authorList>
            <person name="Lanie J.A."/>
            <person name="Ng W.-L."/>
            <person name="Kazmierczak K.M."/>
            <person name="Andrzejewski T.M."/>
            <person name="Davidsen T.M."/>
            <person name="Wayne K.J."/>
            <person name="Tettelin H."/>
            <person name="Glass J.I."/>
            <person name="Rusch D."/>
            <person name="Podicherti R."/>
            <person name="Tsui H.-C.T."/>
            <person name="Winkler M.E."/>
        </authorList>
    </citation>
    <scope>NUCLEOTIDE SEQUENCE</scope>
</reference>
<name>A0A381SMT0_9ZZZZ</name>
<dbReference type="SFLD" id="SFLDS00005">
    <property type="entry name" value="Isoprenoid_Synthase_Type_I"/>
    <property type="match status" value="1"/>
</dbReference>
<accession>A0A381SMT0</accession>
<keyword evidence="3" id="KW-0808">Transferase</keyword>
<evidence type="ECO:0008006" key="7">
    <source>
        <dbReference type="Google" id="ProtNLM"/>
    </source>
</evidence>